<dbReference type="InterPro" id="IPR002711">
    <property type="entry name" value="HNH"/>
</dbReference>
<dbReference type="PANTHER" id="PTHR33877">
    <property type="entry name" value="SLL1193 PROTEIN"/>
    <property type="match status" value="1"/>
</dbReference>
<evidence type="ECO:0000259" key="2">
    <source>
        <dbReference type="SMART" id="SM00507"/>
    </source>
</evidence>
<feature type="coiled-coil region" evidence="1">
    <location>
        <begin position="76"/>
        <end position="109"/>
    </location>
</feature>
<dbReference type="OrthoDB" id="9802901at2"/>
<name>A0A1G8VSD5_9LACT</name>
<dbReference type="PANTHER" id="PTHR33877:SF2">
    <property type="entry name" value="OS07G0170200 PROTEIN"/>
    <property type="match status" value="1"/>
</dbReference>
<feature type="domain" description="HNH nuclease" evidence="2">
    <location>
        <begin position="10"/>
        <end position="63"/>
    </location>
</feature>
<proteinExistence type="predicted"/>
<reference evidence="4" key="1">
    <citation type="submission" date="2016-10" db="EMBL/GenBank/DDBJ databases">
        <authorList>
            <person name="Varghese N."/>
            <person name="Submissions S."/>
        </authorList>
    </citation>
    <scope>NUCLEOTIDE SEQUENCE [LARGE SCALE GENOMIC DNA]</scope>
    <source>
        <strain evidence="4">DSM 19181</strain>
    </source>
</reference>
<accession>A0A1G8VSD5</accession>
<dbReference type="CDD" id="cd00085">
    <property type="entry name" value="HNHc"/>
    <property type="match status" value="1"/>
</dbReference>
<dbReference type="Gene3D" id="1.10.30.50">
    <property type="match status" value="1"/>
</dbReference>
<protein>
    <submittedName>
        <fullName evidence="3">HNH endonuclease</fullName>
    </submittedName>
</protein>
<keyword evidence="3" id="KW-0540">Nuclease</keyword>
<dbReference type="GO" id="GO:0003676">
    <property type="term" value="F:nucleic acid binding"/>
    <property type="evidence" value="ECO:0007669"/>
    <property type="project" value="InterPro"/>
</dbReference>
<dbReference type="Pfam" id="PF01844">
    <property type="entry name" value="HNH"/>
    <property type="match status" value="1"/>
</dbReference>
<gene>
    <name evidence="3" type="ORF">SAMN04488098_100277</name>
</gene>
<keyword evidence="1" id="KW-0175">Coiled coil</keyword>
<keyword evidence="3" id="KW-0255">Endonuclease</keyword>
<dbReference type="GO" id="GO:0004519">
    <property type="term" value="F:endonuclease activity"/>
    <property type="evidence" value="ECO:0007669"/>
    <property type="project" value="UniProtKB-KW"/>
</dbReference>
<evidence type="ECO:0000256" key="1">
    <source>
        <dbReference type="SAM" id="Coils"/>
    </source>
</evidence>
<dbReference type="AlphaFoldDB" id="A0A1G8VSD5"/>
<dbReference type="InterPro" id="IPR003615">
    <property type="entry name" value="HNH_nuc"/>
</dbReference>
<dbReference type="RefSeq" id="WP_091264391.1">
    <property type="nucleotide sequence ID" value="NZ_FNFK01000002.1"/>
</dbReference>
<dbReference type="EMBL" id="FNFK01000002">
    <property type="protein sequence ID" value="SDJ68767.1"/>
    <property type="molecule type" value="Genomic_DNA"/>
</dbReference>
<organism evidence="3 4">
    <name type="scientific">Alkalibacterium thalassium</name>
    <dbReference type="NCBI Taxonomy" id="426701"/>
    <lineage>
        <taxon>Bacteria</taxon>
        <taxon>Bacillati</taxon>
        <taxon>Bacillota</taxon>
        <taxon>Bacilli</taxon>
        <taxon>Lactobacillales</taxon>
        <taxon>Carnobacteriaceae</taxon>
        <taxon>Alkalibacterium</taxon>
    </lineage>
</organism>
<dbReference type="GO" id="GO:0008270">
    <property type="term" value="F:zinc ion binding"/>
    <property type="evidence" value="ECO:0007669"/>
    <property type="project" value="InterPro"/>
</dbReference>
<keyword evidence="3" id="KW-0378">Hydrolase</keyword>
<dbReference type="STRING" id="426701.SAMN04488098_100277"/>
<dbReference type="Proteomes" id="UP000199433">
    <property type="component" value="Unassembled WGS sequence"/>
</dbReference>
<sequence>MGERKSISKKIRFEVFKRDSFQCQYCGESAPKVTLELDHIEPVSKGGSNDITNLVTSCFDCNRGKSDRQLNDDSVISKQHEQLAELNERKQQLEMMMEWRKELMNLQDDTVRSIADHFESVTGASINDTGMNDVKKWVKKYEFPTLLEAIERAASQYDDLEKAFTMVPRIAYYIEHPLKDWEQDLFYIRGIARNKCSNYFDNAKAIILLKEAYKLGVSIDELKDVAYNTRNWTDFRNEIEDYIEVMSDRDG</sequence>
<dbReference type="SMART" id="SM00507">
    <property type="entry name" value="HNHc"/>
    <property type="match status" value="1"/>
</dbReference>
<keyword evidence="4" id="KW-1185">Reference proteome</keyword>
<evidence type="ECO:0000313" key="3">
    <source>
        <dbReference type="EMBL" id="SDJ68767.1"/>
    </source>
</evidence>
<dbReference type="InterPro" id="IPR052892">
    <property type="entry name" value="NA-targeting_endonuclease"/>
</dbReference>
<evidence type="ECO:0000313" key="4">
    <source>
        <dbReference type="Proteomes" id="UP000199433"/>
    </source>
</evidence>